<dbReference type="EC" id="4.1.1.23" evidence="7"/>
<dbReference type="InterPro" id="IPR011060">
    <property type="entry name" value="RibuloseP-bd_barrel"/>
</dbReference>
<feature type="binding site" evidence="7 9">
    <location>
        <position position="209"/>
    </location>
    <ligand>
        <name>substrate</name>
    </ligand>
</feature>
<feature type="active site" description="For OMPdecase activity" evidence="8">
    <location>
        <position position="85"/>
    </location>
</feature>
<reference evidence="12 13" key="1">
    <citation type="submission" date="2018-02" db="EMBL/GenBank/DDBJ databases">
        <title>Mycoplasma marinum and Mycoplasma todarodis sp. nov., moderately halophilic and psychrotolerant mycoplasmas isolated from cephalopods.</title>
        <authorList>
            <person name="Viver T."/>
        </authorList>
    </citation>
    <scope>NUCLEOTIDE SEQUENCE [LARGE SCALE GENOMIC DNA]</scope>
    <source>
        <strain evidence="12 13">PE</strain>
    </source>
</reference>
<dbReference type="SMART" id="SM00934">
    <property type="entry name" value="OMPdecase"/>
    <property type="match status" value="1"/>
</dbReference>
<dbReference type="GO" id="GO:0006207">
    <property type="term" value="P:'de novo' pyrimidine nucleobase biosynthetic process"/>
    <property type="evidence" value="ECO:0007669"/>
    <property type="project" value="InterPro"/>
</dbReference>
<keyword evidence="3 7" id="KW-0210">Decarboxylase</keyword>
<protein>
    <recommendedName>
        <fullName evidence="7">Orotidine 5'-phosphate decarboxylase</fullName>
        <ecNumber evidence="7">4.1.1.23</ecNumber>
    </recommendedName>
    <alternativeName>
        <fullName evidence="7">OMP decarboxylase</fullName>
        <shortName evidence="7">OMPDCase</shortName>
        <shortName evidence="7">OMPdecase</shortName>
    </alternativeName>
</protein>
<feature type="binding site" evidence="7 9">
    <location>
        <position position="229"/>
    </location>
    <ligand>
        <name>substrate</name>
    </ligand>
</feature>
<dbReference type="GO" id="GO:0004590">
    <property type="term" value="F:orotidine-5'-phosphate decarboxylase activity"/>
    <property type="evidence" value="ECO:0007669"/>
    <property type="project" value="UniProtKB-UniRule"/>
</dbReference>
<dbReference type="PANTHER" id="PTHR32119">
    <property type="entry name" value="OROTIDINE 5'-PHOSPHATE DECARBOXYLASE"/>
    <property type="match status" value="1"/>
</dbReference>
<evidence type="ECO:0000256" key="2">
    <source>
        <dbReference type="ARBA" id="ARBA00004861"/>
    </source>
</evidence>
<feature type="active site" description="For OMPdecase activity" evidence="8">
    <location>
        <position position="90"/>
    </location>
</feature>
<comment type="subunit">
    <text evidence="7">Homodimer.</text>
</comment>
<feature type="binding site" evidence="7">
    <location>
        <begin position="85"/>
        <end position="94"/>
    </location>
    <ligand>
        <name>substrate</name>
    </ligand>
</feature>
<dbReference type="SUPFAM" id="SSF51366">
    <property type="entry name" value="Ribulose-phoshate binding barrel"/>
    <property type="match status" value="1"/>
</dbReference>
<dbReference type="CDD" id="cd04725">
    <property type="entry name" value="OMP_decarboxylase_like"/>
    <property type="match status" value="1"/>
</dbReference>
<comment type="pathway">
    <text evidence="2 7 10">Pyrimidine metabolism; UMP biosynthesis via de novo pathway; UMP from orotate: step 2/2.</text>
</comment>
<dbReference type="Proteomes" id="UP000294192">
    <property type="component" value="Unassembled WGS sequence"/>
</dbReference>
<dbReference type="Gene3D" id="3.20.20.70">
    <property type="entry name" value="Aldolase class I"/>
    <property type="match status" value="1"/>
</dbReference>
<dbReference type="InterPro" id="IPR013785">
    <property type="entry name" value="Aldolase_TIM"/>
</dbReference>
<feature type="binding site" evidence="7 9">
    <location>
        <position position="58"/>
    </location>
    <ligand>
        <name>substrate</name>
    </ligand>
</feature>
<proteinExistence type="inferred from homology"/>
<evidence type="ECO:0000313" key="13">
    <source>
        <dbReference type="Proteomes" id="UP000294192"/>
    </source>
</evidence>
<dbReference type="AlphaFoldDB" id="A0A4R0XWV3"/>
<evidence type="ECO:0000256" key="5">
    <source>
        <dbReference type="ARBA" id="ARBA00023239"/>
    </source>
</evidence>
<comment type="catalytic activity">
    <reaction evidence="6 7 10">
        <text>orotidine 5'-phosphate + H(+) = UMP + CO2</text>
        <dbReference type="Rhea" id="RHEA:11596"/>
        <dbReference type="ChEBI" id="CHEBI:15378"/>
        <dbReference type="ChEBI" id="CHEBI:16526"/>
        <dbReference type="ChEBI" id="CHEBI:57538"/>
        <dbReference type="ChEBI" id="CHEBI:57865"/>
        <dbReference type="EC" id="4.1.1.23"/>
    </reaction>
</comment>
<dbReference type="NCBIfam" id="TIGR01740">
    <property type="entry name" value="pyrF"/>
    <property type="match status" value="1"/>
</dbReference>
<comment type="similarity">
    <text evidence="7">Belongs to the OMP decarboxylase family. Type 1 subfamily.</text>
</comment>
<name>A0A4R0XWV3_9MOLU</name>
<feature type="domain" description="Orotidine 5'-phosphate decarboxylase" evidence="11">
    <location>
        <begin position="30"/>
        <end position="245"/>
    </location>
</feature>
<feature type="active site" description="Proton donor" evidence="7">
    <location>
        <position position="87"/>
    </location>
</feature>
<keyword evidence="4 7" id="KW-0665">Pyrimidine biosynthesis</keyword>
<dbReference type="EMBL" id="PSZO01000006">
    <property type="protein sequence ID" value="TCG11471.1"/>
    <property type="molecule type" value="Genomic_DNA"/>
</dbReference>
<evidence type="ECO:0000256" key="1">
    <source>
        <dbReference type="ARBA" id="ARBA00002356"/>
    </source>
</evidence>
<accession>A0A4R0XWV3</accession>
<dbReference type="Pfam" id="PF00215">
    <property type="entry name" value="OMPdecase"/>
    <property type="match status" value="1"/>
</dbReference>
<dbReference type="NCBIfam" id="NF001273">
    <property type="entry name" value="PRK00230.1"/>
    <property type="match status" value="1"/>
</dbReference>
<sequence>MILLVDHINLSLHKYYHKGKTHINMKYNSRIIIACDFDSKEQLFKLLNNLKDKKLFLKLGMQLLYKEGFGFIEELKKMGHNIFIDLKVHDIPNTAKNAVKSIMKYSPDFITIHALNGLEAMQAMQTQVEGTASKLLAVTILTSMSQQDIELINIKVPVKDEVNTLLELANKAGIWGAVSSAQESHLVKKNNLYSITPGIRLETDDNQDQKRILTPYKAIKNGSDFIVVGRTITQSKNQIKVYEEIEKQIKQAEEENE</sequence>
<dbReference type="InterPro" id="IPR018089">
    <property type="entry name" value="OMPdecase_AS"/>
</dbReference>
<evidence type="ECO:0000256" key="9">
    <source>
        <dbReference type="PIRSR" id="PIRSR614732-2"/>
    </source>
</evidence>
<feature type="binding site" evidence="7 9">
    <location>
        <position position="230"/>
    </location>
    <ligand>
        <name>substrate</name>
    </ligand>
</feature>
<feature type="binding site" evidence="7 9">
    <location>
        <position position="142"/>
    </location>
    <ligand>
        <name>substrate</name>
    </ligand>
</feature>
<evidence type="ECO:0000313" key="12">
    <source>
        <dbReference type="EMBL" id="TCG11471.1"/>
    </source>
</evidence>
<dbReference type="InterPro" id="IPR014732">
    <property type="entry name" value="OMPdecase"/>
</dbReference>
<keyword evidence="13" id="KW-1185">Reference proteome</keyword>
<evidence type="ECO:0000256" key="10">
    <source>
        <dbReference type="RuleBase" id="RU000512"/>
    </source>
</evidence>
<feature type="binding site" evidence="7 9">
    <location>
        <position position="36"/>
    </location>
    <ligand>
        <name>substrate</name>
    </ligand>
</feature>
<comment type="caution">
    <text evidence="12">The sequence shown here is derived from an EMBL/GenBank/DDBJ whole genome shotgun (WGS) entry which is preliminary data.</text>
</comment>
<dbReference type="GO" id="GO:0044205">
    <property type="term" value="P:'de novo' UMP biosynthetic process"/>
    <property type="evidence" value="ECO:0007669"/>
    <property type="project" value="UniProtKB-UniRule"/>
</dbReference>
<dbReference type="PANTHER" id="PTHR32119:SF2">
    <property type="entry name" value="OROTIDINE 5'-PHOSPHATE DECARBOXYLASE"/>
    <property type="match status" value="1"/>
</dbReference>
<evidence type="ECO:0000256" key="8">
    <source>
        <dbReference type="PIRSR" id="PIRSR614732-1"/>
    </source>
</evidence>
<dbReference type="UniPathway" id="UPA00070">
    <property type="reaction ID" value="UER00120"/>
</dbReference>
<evidence type="ECO:0000256" key="3">
    <source>
        <dbReference type="ARBA" id="ARBA00022793"/>
    </source>
</evidence>
<evidence type="ECO:0000256" key="7">
    <source>
        <dbReference type="HAMAP-Rule" id="MF_01200"/>
    </source>
</evidence>
<feature type="binding site" evidence="7 9">
    <location>
        <position position="200"/>
    </location>
    <ligand>
        <name>substrate</name>
    </ligand>
</feature>
<dbReference type="GO" id="GO:0005829">
    <property type="term" value="C:cytosol"/>
    <property type="evidence" value="ECO:0007669"/>
    <property type="project" value="TreeGrafter"/>
</dbReference>
<keyword evidence="5 7" id="KW-0456">Lyase</keyword>
<evidence type="ECO:0000256" key="4">
    <source>
        <dbReference type="ARBA" id="ARBA00022975"/>
    </source>
</evidence>
<feature type="active site" description="For OMPdecase activity" evidence="8">
    <location>
        <position position="87"/>
    </location>
</feature>
<dbReference type="InterPro" id="IPR001754">
    <property type="entry name" value="OMPdeCOase_dom"/>
</dbReference>
<evidence type="ECO:0000256" key="6">
    <source>
        <dbReference type="ARBA" id="ARBA00049157"/>
    </source>
</evidence>
<dbReference type="OrthoDB" id="9806203at2"/>
<organism evidence="12 13">
    <name type="scientific">Mycoplasma marinum</name>
    <dbReference type="NCBI Taxonomy" id="1937190"/>
    <lineage>
        <taxon>Bacteria</taxon>
        <taxon>Bacillati</taxon>
        <taxon>Mycoplasmatota</taxon>
        <taxon>Mollicutes</taxon>
        <taxon>Mycoplasmataceae</taxon>
        <taxon>Mycoplasma</taxon>
    </lineage>
</organism>
<dbReference type="HAMAP" id="MF_01200_B">
    <property type="entry name" value="OMPdecase_type1_B"/>
    <property type="match status" value="1"/>
</dbReference>
<dbReference type="PROSITE" id="PS00156">
    <property type="entry name" value="OMPDECASE"/>
    <property type="match status" value="1"/>
</dbReference>
<gene>
    <name evidence="7" type="primary">pyrF</name>
    <name evidence="12" type="ORF">C4B24_01795</name>
</gene>
<evidence type="ECO:0000259" key="11">
    <source>
        <dbReference type="SMART" id="SM00934"/>
    </source>
</evidence>
<comment type="function">
    <text evidence="1 7">Catalyzes the decarboxylation of orotidine 5'-monophosphate (OMP) to uridine 5'-monophosphate (UMP).</text>
</comment>
<dbReference type="InterPro" id="IPR047596">
    <property type="entry name" value="OMPdecase_bac"/>
</dbReference>